<dbReference type="PROSITE" id="PS00080">
    <property type="entry name" value="MULTICOPPER_OXIDASE2"/>
    <property type="match status" value="1"/>
</dbReference>
<accession>A0AA48WCF2</accession>
<feature type="region of interest" description="Disordered" evidence="3">
    <location>
        <begin position="1813"/>
        <end position="1840"/>
    </location>
</feature>
<comment type="subcellular location">
    <subcellularLocation>
        <location evidence="1">Periplasm</location>
    </subcellularLocation>
</comment>
<feature type="chain" id="PRO_5045310118" evidence="4">
    <location>
        <begin position="24"/>
        <end position="1840"/>
    </location>
</feature>
<dbReference type="SUPFAM" id="SSF49503">
    <property type="entry name" value="Cupredoxins"/>
    <property type="match status" value="4"/>
</dbReference>
<dbReference type="PROSITE" id="PS51257">
    <property type="entry name" value="PROKAR_LIPOPROTEIN"/>
    <property type="match status" value="1"/>
</dbReference>
<evidence type="ECO:0000256" key="4">
    <source>
        <dbReference type="SAM" id="SignalP"/>
    </source>
</evidence>
<dbReference type="Gene3D" id="2.60.40.420">
    <property type="entry name" value="Cupredoxins - blue copper proteins"/>
    <property type="match status" value="5"/>
</dbReference>
<evidence type="ECO:0000256" key="3">
    <source>
        <dbReference type="SAM" id="MobiDB-lite"/>
    </source>
</evidence>
<dbReference type="RefSeq" id="WP_206088589.1">
    <property type="nucleotide sequence ID" value="NZ_CP065053.1"/>
</dbReference>
<name>A0AA48WCF2_9BURK</name>
<evidence type="ECO:0000256" key="1">
    <source>
        <dbReference type="ARBA" id="ARBA00004418"/>
    </source>
</evidence>
<evidence type="ECO:0000313" key="6">
    <source>
        <dbReference type="Proteomes" id="UP000662888"/>
    </source>
</evidence>
<feature type="signal peptide" evidence="4">
    <location>
        <begin position="1"/>
        <end position="23"/>
    </location>
</feature>
<dbReference type="InterPro" id="IPR002355">
    <property type="entry name" value="Cu_oxidase_Cu_BS"/>
</dbReference>
<protein>
    <submittedName>
        <fullName evidence="5">Copper oxidase</fullName>
    </submittedName>
</protein>
<evidence type="ECO:0000256" key="2">
    <source>
        <dbReference type="ARBA" id="ARBA00022723"/>
    </source>
</evidence>
<proteinExistence type="predicted"/>
<feature type="compositionally biased region" description="Low complexity" evidence="3">
    <location>
        <begin position="1813"/>
        <end position="1831"/>
    </location>
</feature>
<sequence length="1840" mass="196414">MGKLSKVGTIWAAVLSVACTARAAPASCPRTVTAAVVAIDQPMMINRLGAARPGGMIYALRSDIVARDGGAGLVPGNVMLRKDKRPRPIVLRVNAGDCLTIEFDNLLQGAAHDLQPSTRAASIHVAGLQAVKGIGDDGINAGHNPNPADGGALVAPGHHTTYHLYAPEEGSFLLYSTAGDFNGFNTDQLTMGLFGAVNVQPKNAEWYRSQVSEEDMRLATTGHAPGSKLPIIDYDAVYKHGPRAGMPVLKMLDSQNRLVHSDLTAVITGPKHGRFFPAPSAAPVNPALPDQGAPYREVTVHYHESQDVVQAFPWFSQAQNAVTPSLNAGADSFAINYGAAGIGAEILANRMKLGPGADCDECKFEEFFLSSWVGGDPSMVVDVPANSPCTTGQLEAYAKTEPSTLKPPCEPGKPAAARASKAYFPDDPSNVYHSYLGDRARFRILHAGAAVHHVHHHHAHQWLQSAGSDVSAYLDSQAIGPGASFTLDLVYDGSGNRNLTAGDSIFHCHFYPHFASGMWALFRVHDVFEAGTPLTDGRPTPGGRALPDPEILRGTPIPALLPLPTRPMAPWPAPVEIRNGQVTLGEGGGNPGYPFFVPGRAGHRPPHPPMDFAVEGKEVLDGGLPRHLITQATVKLEVHTPLDFTKNLGWTQAVELPEDGTPAEKAAMAAHSQKTIATFLPDGAPGRFKMNGLPPAPGAPFANPGLGVDGKVRHYRGASLQVDAVFNKKGWHYPQQRMMALWGDVKEILSGEKPPEPLFFRAHSDDVVEYWHTNLVPAYYELDDFQVRTPTDIIGQHIHLVKFDVLASDGAANGFNYEDGTFSPEEVRGRIDGINQAGGLLPYGGGKPRMLRPKAIAALGCGPRAAADARPDCANVPPDQRQWLGAQATVQRWWVDPLLDRSGNDRTFMTVFTHDHFGPSTHQMTGLYGGLLIEPAGSTWTMLDGSPMNSAPGAPGRRADGGPTSYAANILPRGGQRAYREFALAWGDLQLAYGAGSRAQPDCYPGQVAAFFQCKPLAPGAEYRGWADTVHAINCPGCPPAGQPPSPPASPKPFLISDFGPGIVSMNYRGEPLPQRVAASPVTPITGGVETDLAHVFRSIPRLDPAMNTQPAGGARINPACTGDCLRFPRRPISAGMNPADPYTPLLRAYEDDPVQIRMLVGSHTSMHDFTMHGLKWQHAPFDPNSGFRNSQFMILSEHFEALFTVPRTAGEQGADYLYNPSASYEGLTNGAWGLLRAYRKATPDLAPLPGNLTPPPALATTLPRDLKDDCSLGLPCLRQFHVSALTVKQLLGEKGTLSYNERGINVGPKGYDSSHPLNDPNAVVYVRDEDLLDGERLRPGVSLEPLVLRAAAGDWIKVRLSNRVNGADSVFRKKESANRPDGTTAYSAGYADIMMSTSSSVGLHPQLLAFDITSSNGANVGNNPVQTVPPRDPACRDCAVPFRDYLWYAGTLERGADGDLRATPVEFGAVNLQPADPLMQAYRGLFGAIVIEPKGASWVEDPGTRTSATVFAADGGVFRDFTLMFQNDISMELNGNPLYDAGMPLSAFNYRSEPFFYRYGVNAAAGLKAGTAPPASWYDLQAGDLGNLSSISYSAIDTSSAISNALTGGDPVTPVFRAPAGMPVRFRVLHAPGIGDNQQVFELSGHQWQEQPYLDRSTRIGHNPESAVTGATTGVGPTSHFDIVIPQAGGHFKTPGDYLYRSATAAQYQAGLWGLFRVAPGAAGAILPDTIAIDAVRPSGAGYQISGTVTVRPAAAPGERVRTSSLTLSGTKGWQARVPVDPHGRWTYTASATLPDTVLVASPFGGQARYGAAPVASSPPLARAAAALRSSPRRRGAPK</sequence>
<keyword evidence="4" id="KW-0732">Signal</keyword>
<reference evidence="5 6" key="1">
    <citation type="submission" date="2020-11" db="EMBL/GenBank/DDBJ databases">
        <authorList>
            <person name="Sun Q."/>
        </authorList>
    </citation>
    <scope>NUCLEOTIDE SEQUENCE [LARGE SCALE GENOMIC DNA]</scope>
    <source>
        <strain evidence="5 6">P8398</strain>
    </source>
</reference>
<keyword evidence="2" id="KW-0479">Metal-binding</keyword>
<gene>
    <name evidence="5" type="ORF">IV454_26425</name>
</gene>
<keyword evidence="6" id="KW-1185">Reference proteome</keyword>
<dbReference type="Proteomes" id="UP000662888">
    <property type="component" value="Chromosome"/>
</dbReference>
<dbReference type="EMBL" id="CP065053">
    <property type="protein sequence ID" value="QPI48982.1"/>
    <property type="molecule type" value="Genomic_DNA"/>
</dbReference>
<dbReference type="InterPro" id="IPR008972">
    <property type="entry name" value="Cupredoxin"/>
</dbReference>
<evidence type="ECO:0000313" key="5">
    <source>
        <dbReference type="EMBL" id="QPI48982.1"/>
    </source>
</evidence>
<organism evidence="5 6">
    <name type="scientific">Massilia antarctica</name>
    <dbReference type="NCBI Taxonomy" id="2765360"/>
    <lineage>
        <taxon>Bacteria</taxon>
        <taxon>Pseudomonadati</taxon>
        <taxon>Pseudomonadota</taxon>
        <taxon>Betaproteobacteria</taxon>
        <taxon>Burkholderiales</taxon>
        <taxon>Oxalobacteraceae</taxon>
        <taxon>Telluria group</taxon>
        <taxon>Massilia</taxon>
    </lineage>
</organism>